<dbReference type="PROSITE" id="PS51007">
    <property type="entry name" value="CYTC"/>
    <property type="match status" value="1"/>
</dbReference>
<dbReference type="AlphaFoldDB" id="A0A1G7UG30"/>
<evidence type="ECO:0000256" key="4">
    <source>
        <dbReference type="ARBA" id="ARBA00022982"/>
    </source>
</evidence>
<gene>
    <name evidence="9" type="ORF">SAMN04488542_14510</name>
</gene>
<keyword evidence="1" id="KW-0813">Transport</keyword>
<evidence type="ECO:0000256" key="5">
    <source>
        <dbReference type="ARBA" id="ARBA00023004"/>
    </source>
</evidence>
<dbReference type="Proteomes" id="UP000198972">
    <property type="component" value="Unassembled WGS sequence"/>
</dbReference>
<dbReference type="GO" id="GO:0020037">
    <property type="term" value="F:heme binding"/>
    <property type="evidence" value="ECO:0007669"/>
    <property type="project" value="InterPro"/>
</dbReference>
<evidence type="ECO:0000256" key="1">
    <source>
        <dbReference type="ARBA" id="ARBA00022448"/>
    </source>
</evidence>
<dbReference type="RefSeq" id="WP_091236164.1">
    <property type="nucleotide sequence ID" value="NZ_FNBG01000045.1"/>
</dbReference>
<evidence type="ECO:0000313" key="9">
    <source>
        <dbReference type="EMBL" id="SDG46417.1"/>
    </source>
</evidence>
<name>A0A1G7UG30_9BACL</name>
<reference evidence="9 10" key="1">
    <citation type="submission" date="2016-10" db="EMBL/GenBank/DDBJ databases">
        <authorList>
            <person name="de Groot N.N."/>
        </authorList>
    </citation>
    <scope>NUCLEOTIDE SEQUENCE [LARGE SCALE GENOMIC DNA]</scope>
    <source>
        <strain evidence="9 10">DSM 28129</strain>
    </source>
</reference>
<dbReference type="InterPro" id="IPR008168">
    <property type="entry name" value="Cyt_C_IC"/>
</dbReference>
<feature type="binding site" description="axial binding residue" evidence="7">
    <location>
        <position position="60"/>
    </location>
    <ligand>
        <name>heme c</name>
        <dbReference type="ChEBI" id="CHEBI:61717"/>
    </ligand>
    <ligandPart>
        <name>Fe</name>
        <dbReference type="ChEBI" id="CHEBI:18248"/>
    </ligandPart>
</feature>
<evidence type="ECO:0000256" key="3">
    <source>
        <dbReference type="ARBA" id="ARBA00022723"/>
    </source>
</evidence>
<accession>A0A1G7UG30</accession>
<dbReference type="InterPro" id="IPR036909">
    <property type="entry name" value="Cyt_c-like_dom_sf"/>
</dbReference>
<proteinExistence type="predicted"/>
<dbReference type="PANTHER" id="PTHR37823">
    <property type="entry name" value="CYTOCHROME C-553-LIKE"/>
    <property type="match status" value="1"/>
</dbReference>
<dbReference type="SUPFAM" id="SSF46626">
    <property type="entry name" value="Cytochrome c"/>
    <property type="match status" value="1"/>
</dbReference>
<dbReference type="GO" id="GO:0005506">
    <property type="term" value="F:iron ion binding"/>
    <property type="evidence" value="ECO:0007669"/>
    <property type="project" value="InterPro"/>
</dbReference>
<evidence type="ECO:0000256" key="2">
    <source>
        <dbReference type="ARBA" id="ARBA00022617"/>
    </source>
</evidence>
<evidence type="ECO:0000256" key="6">
    <source>
        <dbReference type="PIRSR" id="PIRSR000025-1"/>
    </source>
</evidence>
<dbReference type="InterPro" id="IPR009056">
    <property type="entry name" value="Cyt_c-like_dom"/>
</dbReference>
<dbReference type="PIRSF" id="PIRSF000025">
    <property type="entry name" value="Cytc_Bsub_c550"/>
    <property type="match status" value="1"/>
</dbReference>
<dbReference type="EMBL" id="FNBG01000045">
    <property type="protein sequence ID" value="SDG46417.1"/>
    <property type="molecule type" value="Genomic_DNA"/>
</dbReference>
<feature type="binding site" description="axial binding residue" evidence="7">
    <location>
        <position position="97"/>
    </location>
    <ligand>
        <name>heme c</name>
        <dbReference type="ChEBI" id="CHEBI:61717"/>
    </ligand>
    <ligandPart>
        <name>Fe</name>
        <dbReference type="ChEBI" id="CHEBI:18248"/>
    </ligandPart>
</feature>
<feature type="binding site" description="covalent" evidence="6">
    <location>
        <position position="59"/>
    </location>
    <ligand>
        <name>heme c</name>
        <dbReference type="ChEBI" id="CHEBI:61717"/>
    </ligand>
</feature>
<dbReference type="STRING" id="670482.SAMN04488542_14510"/>
<dbReference type="GO" id="GO:0016020">
    <property type="term" value="C:membrane"/>
    <property type="evidence" value="ECO:0007669"/>
    <property type="project" value="InterPro"/>
</dbReference>
<dbReference type="PRINTS" id="PR00605">
    <property type="entry name" value="CYTCHROMECIC"/>
</dbReference>
<evidence type="ECO:0000313" key="10">
    <source>
        <dbReference type="Proteomes" id="UP000198972"/>
    </source>
</evidence>
<dbReference type="PANTHER" id="PTHR37823:SF4">
    <property type="entry name" value="MENAQUINOL-CYTOCHROME C REDUCTASE CYTOCHROME B_C SUBUNIT"/>
    <property type="match status" value="1"/>
</dbReference>
<feature type="domain" description="Cytochrome c" evidence="8">
    <location>
        <begin position="43"/>
        <end position="120"/>
    </location>
</feature>
<comment type="PTM">
    <text evidence="6">Binds 1 heme c group covalently per subunit.</text>
</comment>
<feature type="binding site" description="covalent" evidence="6">
    <location>
        <position position="56"/>
    </location>
    <ligand>
        <name>heme c</name>
        <dbReference type="ChEBI" id="CHEBI:61717"/>
    </ligand>
</feature>
<dbReference type="InterPro" id="IPR012218">
    <property type="entry name" value="Cyt_c_BACSU-c550-type"/>
</dbReference>
<evidence type="ECO:0000259" key="8">
    <source>
        <dbReference type="PROSITE" id="PS51007"/>
    </source>
</evidence>
<dbReference type="OrthoDB" id="7933886at2"/>
<keyword evidence="10" id="KW-1185">Reference proteome</keyword>
<evidence type="ECO:0000256" key="7">
    <source>
        <dbReference type="PIRSR" id="PIRSR000025-2"/>
    </source>
</evidence>
<keyword evidence="5 7" id="KW-0408">Iron</keyword>
<keyword evidence="4" id="KW-0249">Electron transport</keyword>
<organism evidence="9 10">
    <name type="scientific">Fontibacillus panacisegetis</name>
    <dbReference type="NCBI Taxonomy" id="670482"/>
    <lineage>
        <taxon>Bacteria</taxon>
        <taxon>Bacillati</taxon>
        <taxon>Bacillota</taxon>
        <taxon>Bacilli</taxon>
        <taxon>Bacillales</taxon>
        <taxon>Paenibacillaceae</taxon>
        <taxon>Fontibacillus</taxon>
    </lineage>
</organism>
<dbReference type="GO" id="GO:0009055">
    <property type="term" value="F:electron transfer activity"/>
    <property type="evidence" value="ECO:0007669"/>
    <property type="project" value="InterPro"/>
</dbReference>
<sequence>MQKWIMSGLFFVACVFAIVLLFTLPGKDQVAQEAKPTMPEVTLDAAQAEAVVKASCIACHGDQLQGQSGPNLQTIGTVLSAEQLYSTISKGKGGGMMPSFKDKLKDEEIANVALWLSEKK</sequence>
<keyword evidence="2 6" id="KW-0349">Heme</keyword>
<protein>
    <submittedName>
        <fullName evidence="9">Cytochrome c550</fullName>
    </submittedName>
</protein>
<dbReference type="Pfam" id="PF13442">
    <property type="entry name" value="Cytochrome_CBB3"/>
    <property type="match status" value="1"/>
</dbReference>
<dbReference type="InterPro" id="IPR051811">
    <property type="entry name" value="Cytochrome_c550/c551-like"/>
</dbReference>
<dbReference type="Gene3D" id="1.10.760.10">
    <property type="entry name" value="Cytochrome c-like domain"/>
    <property type="match status" value="1"/>
</dbReference>
<keyword evidence="3 7" id="KW-0479">Metal-binding</keyword>